<dbReference type="Proteomes" id="UP000199169">
    <property type="component" value="Unassembled WGS sequence"/>
</dbReference>
<keyword evidence="2" id="KW-1185">Reference proteome</keyword>
<accession>A0A1A8XPZ6</accession>
<dbReference type="EMBL" id="FLQX01000117">
    <property type="protein sequence ID" value="SBT07220.1"/>
    <property type="molecule type" value="Genomic_DNA"/>
</dbReference>
<dbReference type="AlphaFoldDB" id="A0A1A8XPZ6"/>
<evidence type="ECO:0000313" key="1">
    <source>
        <dbReference type="EMBL" id="SBT07220.1"/>
    </source>
</evidence>
<name>A0A1A8XPZ6_9PROT</name>
<proteinExistence type="predicted"/>
<reference evidence="1 2" key="1">
    <citation type="submission" date="2016-06" db="EMBL/GenBank/DDBJ databases">
        <authorList>
            <person name="Kjaerup R.B."/>
            <person name="Dalgaard T.S."/>
            <person name="Juul-Madsen H.R."/>
        </authorList>
    </citation>
    <scope>NUCLEOTIDE SEQUENCE [LARGE SCALE GENOMIC DNA]</scope>
    <source>
        <strain evidence="1">3</strain>
    </source>
</reference>
<protein>
    <submittedName>
        <fullName evidence="1">Uncharacterized protein</fullName>
    </submittedName>
</protein>
<evidence type="ECO:0000313" key="2">
    <source>
        <dbReference type="Proteomes" id="UP000199169"/>
    </source>
</evidence>
<organism evidence="1 2">
    <name type="scientific">Candidatus Accumulibacter aalborgensis</name>
    <dbReference type="NCBI Taxonomy" id="1860102"/>
    <lineage>
        <taxon>Bacteria</taxon>
        <taxon>Pseudomonadati</taxon>
        <taxon>Pseudomonadota</taxon>
        <taxon>Betaproteobacteria</taxon>
        <taxon>Candidatus Accumulibacter</taxon>
    </lineage>
</organism>
<sequence length="25" mass="3098">MPIGSWFHRQLREYLSEHRLQKTIA</sequence>
<gene>
    <name evidence="1" type="ORF">ACCAA_400067</name>
</gene>